<evidence type="ECO:0000259" key="10">
    <source>
        <dbReference type="PROSITE" id="PS50089"/>
    </source>
</evidence>
<dbReference type="STRING" id="1890683.A0A427YC68"/>
<dbReference type="GO" id="GO:0016567">
    <property type="term" value="P:protein ubiquitination"/>
    <property type="evidence" value="ECO:0007669"/>
    <property type="project" value="UniProtKB-ARBA"/>
</dbReference>
<feature type="compositionally biased region" description="Polar residues" evidence="9">
    <location>
        <begin position="350"/>
        <end position="373"/>
    </location>
</feature>
<evidence type="ECO:0000256" key="9">
    <source>
        <dbReference type="SAM" id="MobiDB-lite"/>
    </source>
</evidence>
<feature type="compositionally biased region" description="Gly residues" evidence="9">
    <location>
        <begin position="121"/>
        <end position="138"/>
    </location>
</feature>
<comment type="caution">
    <text evidence="11">The sequence shown here is derived from an EMBL/GenBank/DDBJ whole genome shotgun (WGS) entry which is preliminary data.</text>
</comment>
<dbReference type="FunFam" id="3.30.40.10:FF:000127">
    <property type="entry name" value="E3 ubiquitin-protein ligase RNF181"/>
    <property type="match status" value="1"/>
</dbReference>
<dbReference type="EMBL" id="RSCD01000016">
    <property type="protein sequence ID" value="RSH88779.1"/>
    <property type="molecule type" value="Genomic_DNA"/>
</dbReference>
<protein>
    <recommendedName>
        <fullName evidence="2">RING-type E3 ubiquitin transferase</fullName>
        <ecNumber evidence="2">2.3.2.27</ecNumber>
    </recommendedName>
</protein>
<comment type="catalytic activity">
    <reaction evidence="1">
        <text>S-ubiquitinyl-[E2 ubiquitin-conjugating enzyme]-L-cysteine + [acceptor protein]-L-lysine = [E2 ubiquitin-conjugating enzyme]-L-cysteine + N(6)-ubiquitinyl-[acceptor protein]-L-lysine.</text>
        <dbReference type="EC" id="2.3.2.27"/>
    </reaction>
</comment>
<dbReference type="PANTHER" id="PTHR45931">
    <property type="entry name" value="SI:CH211-59O9.10"/>
    <property type="match status" value="1"/>
</dbReference>
<feature type="region of interest" description="Disordered" evidence="9">
    <location>
        <begin position="46"/>
        <end position="145"/>
    </location>
</feature>
<dbReference type="GO" id="GO:0005634">
    <property type="term" value="C:nucleus"/>
    <property type="evidence" value="ECO:0007669"/>
    <property type="project" value="TreeGrafter"/>
</dbReference>
<feature type="compositionally biased region" description="Basic and acidic residues" evidence="9">
    <location>
        <begin position="480"/>
        <end position="494"/>
    </location>
</feature>
<feature type="compositionally biased region" description="Gly residues" evidence="9">
    <location>
        <begin position="171"/>
        <end position="184"/>
    </location>
</feature>
<dbReference type="InterPro" id="IPR051834">
    <property type="entry name" value="RING_finger_E3_ligase"/>
</dbReference>
<dbReference type="SMART" id="SM00184">
    <property type="entry name" value="RING"/>
    <property type="match status" value="1"/>
</dbReference>
<dbReference type="SUPFAM" id="SSF57850">
    <property type="entry name" value="RING/U-box"/>
    <property type="match status" value="1"/>
</dbReference>
<evidence type="ECO:0000256" key="3">
    <source>
        <dbReference type="ARBA" id="ARBA00022679"/>
    </source>
</evidence>
<evidence type="ECO:0000256" key="5">
    <source>
        <dbReference type="ARBA" id="ARBA00022771"/>
    </source>
</evidence>
<dbReference type="EC" id="2.3.2.27" evidence="2"/>
<evidence type="ECO:0000256" key="4">
    <source>
        <dbReference type="ARBA" id="ARBA00022723"/>
    </source>
</evidence>
<keyword evidence="4" id="KW-0479">Metal-binding</keyword>
<organism evidence="11 12">
    <name type="scientific">Saitozyma podzolica</name>
    <dbReference type="NCBI Taxonomy" id="1890683"/>
    <lineage>
        <taxon>Eukaryota</taxon>
        <taxon>Fungi</taxon>
        <taxon>Dikarya</taxon>
        <taxon>Basidiomycota</taxon>
        <taxon>Agaricomycotina</taxon>
        <taxon>Tremellomycetes</taxon>
        <taxon>Tremellales</taxon>
        <taxon>Trimorphomycetaceae</taxon>
        <taxon>Saitozyma</taxon>
    </lineage>
</organism>
<dbReference type="GO" id="GO:0008270">
    <property type="term" value="F:zinc ion binding"/>
    <property type="evidence" value="ECO:0007669"/>
    <property type="project" value="UniProtKB-KW"/>
</dbReference>
<dbReference type="Proteomes" id="UP000279259">
    <property type="component" value="Unassembled WGS sequence"/>
</dbReference>
<dbReference type="Gene3D" id="3.30.40.10">
    <property type="entry name" value="Zinc/RING finger domain, C3HC4 (zinc finger)"/>
    <property type="match status" value="1"/>
</dbReference>
<evidence type="ECO:0000313" key="11">
    <source>
        <dbReference type="EMBL" id="RSH88779.1"/>
    </source>
</evidence>
<dbReference type="OrthoDB" id="8062037at2759"/>
<dbReference type="InterPro" id="IPR001841">
    <property type="entry name" value="Znf_RING"/>
</dbReference>
<gene>
    <name evidence="11" type="ORF">EHS25_003007</name>
</gene>
<feature type="compositionally biased region" description="Low complexity" evidence="9">
    <location>
        <begin position="428"/>
        <end position="443"/>
    </location>
</feature>
<keyword evidence="12" id="KW-1185">Reference proteome</keyword>
<feature type="compositionally biased region" description="Pro residues" evidence="9">
    <location>
        <begin position="70"/>
        <end position="81"/>
    </location>
</feature>
<evidence type="ECO:0000256" key="7">
    <source>
        <dbReference type="ARBA" id="ARBA00022833"/>
    </source>
</evidence>
<feature type="region of interest" description="Disordered" evidence="9">
    <location>
        <begin position="171"/>
        <end position="208"/>
    </location>
</feature>
<dbReference type="PANTHER" id="PTHR45931:SF3">
    <property type="entry name" value="RING ZINC FINGER-CONTAINING PROTEIN"/>
    <property type="match status" value="1"/>
</dbReference>
<dbReference type="AlphaFoldDB" id="A0A427YC68"/>
<keyword evidence="5 8" id="KW-0863">Zinc-finger</keyword>
<keyword evidence="3" id="KW-0808">Transferase</keyword>
<evidence type="ECO:0000256" key="2">
    <source>
        <dbReference type="ARBA" id="ARBA00012483"/>
    </source>
</evidence>
<proteinExistence type="predicted"/>
<name>A0A427YC68_9TREE</name>
<dbReference type="Pfam" id="PF13639">
    <property type="entry name" value="zf-RING_2"/>
    <property type="match status" value="1"/>
</dbReference>
<evidence type="ECO:0000313" key="12">
    <source>
        <dbReference type="Proteomes" id="UP000279259"/>
    </source>
</evidence>
<evidence type="ECO:0000256" key="1">
    <source>
        <dbReference type="ARBA" id="ARBA00000900"/>
    </source>
</evidence>
<feature type="region of interest" description="Disordered" evidence="9">
    <location>
        <begin position="343"/>
        <end position="494"/>
    </location>
</feature>
<feature type="compositionally biased region" description="Low complexity" evidence="9">
    <location>
        <begin position="398"/>
        <end position="412"/>
    </location>
</feature>
<feature type="domain" description="RING-type" evidence="10">
    <location>
        <begin position="295"/>
        <end position="336"/>
    </location>
</feature>
<dbReference type="GO" id="GO:0006511">
    <property type="term" value="P:ubiquitin-dependent protein catabolic process"/>
    <property type="evidence" value="ECO:0007669"/>
    <property type="project" value="TreeGrafter"/>
</dbReference>
<sequence length="494" mass="51366">MSSPRPDPFWLCHECGAQMRPIRVNGVPHCASCNGEFLEILDPNVNPDPFHELPPAPPTRPMGSSASPGSPRPAPGSPPLPDGNAPPGLLQSILNIFGPAAQEGATPSSPSGQRSGTEQRLGGGPSQGPIGGGDGGNGRTFTFNFPGGGQGRVVFGNISGHVGGGMGPFGPVGGDPHDGAGGFFPGFPPPPRGQNGQHDGPHGPEQPLAGADLLRALMSIMAEDGGLGGFVPGPQGRMDTGDYVMTQQGFDQVLEQLMQAAGPQGPLPASDVVIEGLPRFKVDEKALEQSQFKDCPVCKDDFEIGDEVMRIPCAHIFHVDCLQPWLKVNGSCPVCRFSLVPAQGNEPSRRSGTGAQTTQRDNQGGQSTLTNILNRLWGQGGASSNPTSPAEDQAPSHSPFAVPATSSTAPSSHPGDLLHGTPPPQLQTAISPTSPQASTSPAAGRNDVASGEPAEHAPDPPEAAIPSAIPEEYRARHRQREREQHQHEYGDDLD</sequence>
<keyword evidence="7" id="KW-0862">Zinc</keyword>
<feature type="compositionally biased region" description="Polar residues" evidence="9">
    <location>
        <begin position="105"/>
        <end position="118"/>
    </location>
</feature>
<evidence type="ECO:0000256" key="6">
    <source>
        <dbReference type="ARBA" id="ARBA00022786"/>
    </source>
</evidence>
<keyword evidence="6" id="KW-0833">Ubl conjugation pathway</keyword>
<dbReference type="GO" id="GO:0061630">
    <property type="term" value="F:ubiquitin protein ligase activity"/>
    <property type="evidence" value="ECO:0007669"/>
    <property type="project" value="UniProtKB-EC"/>
</dbReference>
<dbReference type="CDD" id="cd16667">
    <property type="entry name" value="RING-H2_RNF126-like"/>
    <property type="match status" value="1"/>
</dbReference>
<evidence type="ECO:0000256" key="8">
    <source>
        <dbReference type="PROSITE-ProRule" id="PRU00175"/>
    </source>
</evidence>
<reference evidence="11 12" key="1">
    <citation type="submission" date="2018-11" db="EMBL/GenBank/DDBJ databases">
        <title>Genome sequence of Saitozyma podzolica DSM 27192.</title>
        <authorList>
            <person name="Aliyu H."/>
            <person name="Gorte O."/>
            <person name="Ochsenreither K."/>
        </authorList>
    </citation>
    <scope>NUCLEOTIDE SEQUENCE [LARGE SCALE GENOMIC DNA]</scope>
    <source>
        <strain evidence="11 12">DSM 27192</strain>
    </source>
</reference>
<accession>A0A427YC68</accession>
<dbReference type="PROSITE" id="PS50089">
    <property type="entry name" value="ZF_RING_2"/>
    <property type="match status" value="1"/>
</dbReference>
<dbReference type="InterPro" id="IPR013083">
    <property type="entry name" value="Znf_RING/FYVE/PHD"/>
</dbReference>